<organism evidence="2 3">
    <name type="scientific">Solanum tuberosum</name>
    <name type="common">Potato</name>
    <dbReference type="NCBI Taxonomy" id="4113"/>
    <lineage>
        <taxon>Eukaryota</taxon>
        <taxon>Viridiplantae</taxon>
        <taxon>Streptophyta</taxon>
        <taxon>Embryophyta</taxon>
        <taxon>Tracheophyta</taxon>
        <taxon>Spermatophyta</taxon>
        <taxon>Magnoliopsida</taxon>
        <taxon>eudicotyledons</taxon>
        <taxon>Gunneridae</taxon>
        <taxon>Pentapetalae</taxon>
        <taxon>asterids</taxon>
        <taxon>lamiids</taxon>
        <taxon>Solanales</taxon>
        <taxon>Solanaceae</taxon>
        <taxon>Solanoideae</taxon>
        <taxon>Solaneae</taxon>
        <taxon>Solanum</taxon>
    </lineage>
</organism>
<accession>M1DTB3</accession>
<dbReference type="HOGENOM" id="CLU_2065676_0_0_1"/>
<reference evidence="3" key="1">
    <citation type="journal article" date="2011" name="Nature">
        <title>Genome sequence and analysis of the tuber crop potato.</title>
        <authorList>
            <consortium name="The Potato Genome Sequencing Consortium"/>
        </authorList>
    </citation>
    <scope>NUCLEOTIDE SEQUENCE [LARGE SCALE GENOMIC DNA]</scope>
    <source>
        <strain evidence="3">cv. DM1-3 516 R44</strain>
    </source>
</reference>
<proteinExistence type="predicted"/>
<dbReference type="EnsemblPlants" id="PGSC0003DMT400094060">
    <property type="protein sequence ID" value="PGSC0003DMT400094060"/>
    <property type="gene ID" value="PGSC0003DMG400043631"/>
</dbReference>
<dbReference type="PaxDb" id="4113-PGSC0003DMT400094060"/>
<dbReference type="Proteomes" id="UP000011115">
    <property type="component" value="Unassembled WGS sequence"/>
</dbReference>
<reference evidence="2" key="2">
    <citation type="submission" date="2015-06" db="UniProtKB">
        <authorList>
            <consortium name="EnsemblPlants"/>
        </authorList>
    </citation>
    <scope>IDENTIFICATION</scope>
    <source>
        <strain evidence="2">DM1-3 516 R44</strain>
    </source>
</reference>
<feature type="region of interest" description="Disordered" evidence="1">
    <location>
        <begin position="75"/>
        <end position="119"/>
    </location>
</feature>
<sequence>MVQWTKHSGKRYHQSLPYAHMLRETRVWLKVVMNYQISRFHYTNITRDKLGEVARLYPLNDHGKTLLGIGPEFRESVDNDIPTDEENVLTSSDVESDSEEEVDPDQAGDEAVGGDMMED</sequence>
<dbReference type="Gramene" id="PGSC0003DMT400094060">
    <property type="protein sequence ID" value="PGSC0003DMT400094060"/>
    <property type="gene ID" value="PGSC0003DMG400043631"/>
</dbReference>
<evidence type="ECO:0000313" key="2">
    <source>
        <dbReference type="EnsemblPlants" id="PGSC0003DMT400094060"/>
    </source>
</evidence>
<evidence type="ECO:0000256" key="1">
    <source>
        <dbReference type="SAM" id="MobiDB-lite"/>
    </source>
</evidence>
<dbReference type="InParanoid" id="M1DTB3"/>
<evidence type="ECO:0000313" key="3">
    <source>
        <dbReference type="Proteomes" id="UP000011115"/>
    </source>
</evidence>
<name>M1DTB3_SOLTU</name>
<feature type="compositionally biased region" description="Acidic residues" evidence="1">
    <location>
        <begin position="94"/>
        <end position="108"/>
    </location>
</feature>
<keyword evidence="3" id="KW-1185">Reference proteome</keyword>
<protein>
    <submittedName>
        <fullName evidence="2">Uncharacterized protein</fullName>
    </submittedName>
</protein>
<dbReference type="AlphaFoldDB" id="M1DTB3"/>